<feature type="compositionally biased region" description="Basic and acidic residues" evidence="1">
    <location>
        <begin position="151"/>
        <end position="160"/>
    </location>
</feature>
<protein>
    <submittedName>
        <fullName evidence="2">Uncharacterized protein</fullName>
    </submittedName>
</protein>
<dbReference type="AlphaFoldDB" id="A0A9P4PXW7"/>
<feature type="compositionally biased region" description="Acidic residues" evidence="1">
    <location>
        <begin position="361"/>
        <end position="376"/>
    </location>
</feature>
<sequence length="797" mass="89639">MAPSTQLAFNDPNAWTKDALREYLAKPGDGSGPFFRHFFRWSPAEMRDAIAYALAQLDHQGLSINHESRLPPKGTARYSSRVAAESQMVNGKPNLFMPPHLIEPTQQPPWFSPEMLPGQERSQTTYPFETVTQVFIGHAWSTERRSIQKVAKLEESDPKTPKRSRSTSVASSKSRTSSTSAVASVLKRLRVEGTPAANEDETDIFSTPARPPSPPRPPKPELPDITIHICRATIDEDDILTLQLRILSWHGLTDDDGSVDMKRARKVVPIRDNDNFFVFRGSDPWPIDDEFELEGVILELHNNMDTRVNPSGVGVFIADNENIMWRIPEANRNPATQEKKRVTIDLRTSMDEALAQTLQREEEEAAHDTEAVDATDEQLRKEQAEREQAVADEAQKQEERKQAALREAQRKQDSVQAMIDPQLAQFPYMVRYDPEAARLLKAVASTEPTVDLSDLCSGWKMVGWLSSRTIDTATTNQLEEAPDASDPDDPENAPAKQPTIAAEFLQGQIKATHLTPSEWSSACKFFGFDVAETDSRSSVYFDGWNSTLALKAYQFFTVAYVIKQLGKGKDLMIIGLAMGLGKTAIGLATMKILGKLQKKYWTRPVTFGPPVVSQDTAVESIEMTNESSSESANDSSYFNMQKLSGSSFVIRQGVALVVLPLNMLDEWVSERDKFIISKFPKVVIAHETKPFTKEVKATKYRNCHHVLDKVPEEDWPPTEQLLESWSLQQLDRFKQDGGIPLKDFLSPTESGDPEPWHSDWCVFCTEKSVDSWIQSEGSIKTNKQKIDTVWSDRFATW</sequence>
<keyword evidence="3" id="KW-1185">Reference proteome</keyword>
<gene>
    <name evidence="2" type="ORF">K431DRAFT_316936</name>
</gene>
<comment type="caution">
    <text evidence="2">The sequence shown here is derived from an EMBL/GenBank/DDBJ whole genome shotgun (WGS) entry which is preliminary data.</text>
</comment>
<accession>A0A9P4PXW7</accession>
<feature type="compositionally biased region" description="Basic and acidic residues" evidence="1">
    <location>
        <begin position="377"/>
        <end position="413"/>
    </location>
</feature>
<dbReference type="SUPFAM" id="SSF52540">
    <property type="entry name" value="P-loop containing nucleoside triphosphate hydrolases"/>
    <property type="match status" value="1"/>
</dbReference>
<evidence type="ECO:0000256" key="1">
    <source>
        <dbReference type="SAM" id="MobiDB-lite"/>
    </source>
</evidence>
<organism evidence="2 3">
    <name type="scientific">Polychaeton citri CBS 116435</name>
    <dbReference type="NCBI Taxonomy" id="1314669"/>
    <lineage>
        <taxon>Eukaryota</taxon>
        <taxon>Fungi</taxon>
        <taxon>Dikarya</taxon>
        <taxon>Ascomycota</taxon>
        <taxon>Pezizomycotina</taxon>
        <taxon>Dothideomycetes</taxon>
        <taxon>Dothideomycetidae</taxon>
        <taxon>Capnodiales</taxon>
        <taxon>Capnodiaceae</taxon>
        <taxon>Polychaeton</taxon>
    </lineage>
</organism>
<evidence type="ECO:0000313" key="2">
    <source>
        <dbReference type="EMBL" id="KAF2715840.1"/>
    </source>
</evidence>
<dbReference type="InterPro" id="IPR027417">
    <property type="entry name" value="P-loop_NTPase"/>
</dbReference>
<feature type="region of interest" description="Disordered" evidence="1">
    <location>
        <begin position="360"/>
        <end position="416"/>
    </location>
</feature>
<dbReference type="EMBL" id="MU003988">
    <property type="protein sequence ID" value="KAF2715840.1"/>
    <property type="molecule type" value="Genomic_DNA"/>
</dbReference>
<proteinExistence type="predicted"/>
<feature type="region of interest" description="Disordered" evidence="1">
    <location>
        <begin position="151"/>
        <end position="177"/>
    </location>
</feature>
<feature type="compositionally biased region" description="Low complexity" evidence="1">
    <location>
        <begin position="166"/>
        <end position="177"/>
    </location>
</feature>
<dbReference type="Proteomes" id="UP000799441">
    <property type="component" value="Unassembled WGS sequence"/>
</dbReference>
<feature type="region of interest" description="Disordered" evidence="1">
    <location>
        <begin position="189"/>
        <end position="221"/>
    </location>
</feature>
<reference evidence="2" key="1">
    <citation type="journal article" date="2020" name="Stud. Mycol.">
        <title>101 Dothideomycetes genomes: a test case for predicting lifestyles and emergence of pathogens.</title>
        <authorList>
            <person name="Haridas S."/>
            <person name="Albert R."/>
            <person name="Binder M."/>
            <person name="Bloem J."/>
            <person name="Labutti K."/>
            <person name="Salamov A."/>
            <person name="Andreopoulos B."/>
            <person name="Baker S."/>
            <person name="Barry K."/>
            <person name="Bills G."/>
            <person name="Bluhm B."/>
            <person name="Cannon C."/>
            <person name="Castanera R."/>
            <person name="Culley D."/>
            <person name="Daum C."/>
            <person name="Ezra D."/>
            <person name="Gonzalez J."/>
            <person name="Henrissat B."/>
            <person name="Kuo A."/>
            <person name="Liang C."/>
            <person name="Lipzen A."/>
            <person name="Lutzoni F."/>
            <person name="Magnuson J."/>
            <person name="Mondo S."/>
            <person name="Nolan M."/>
            <person name="Ohm R."/>
            <person name="Pangilinan J."/>
            <person name="Park H.-J."/>
            <person name="Ramirez L."/>
            <person name="Alfaro M."/>
            <person name="Sun H."/>
            <person name="Tritt A."/>
            <person name="Yoshinaga Y."/>
            <person name="Zwiers L.-H."/>
            <person name="Turgeon B."/>
            <person name="Goodwin S."/>
            <person name="Spatafora J."/>
            <person name="Crous P."/>
            <person name="Grigoriev I."/>
        </authorList>
    </citation>
    <scope>NUCLEOTIDE SEQUENCE</scope>
    <source>
        <strain evidence="2">CBS 116435</strain>
    </source>
</reference>
<evidence type="ECO:0000313" key="3">
    <source>
        <dbReference type="Proteomes" id="UP000799441"/>
    </source>
</evidence>
<name>A0A9P4PXW7_9PEZI</name>